<dbReference type="OrthoDB" id="5226159at2759"/>
<dbReference type="AlphaFoldDB" id="A0A9P7SRM9"/>
<sequence length="115" mass="13430">MHVKQNFVMLYTRIQSVIRNRSRRQRRQPDVEISAPFGLKREAVNLPGVSQEELSILREKAAASQIGILELRPDSPMEYDLYKRARPSPRLRPAVASYASDETRSRVFQDRPLWH</sequence>
<evidence type="ECO:0000256" key="1">
    <source>
        <dbReference type="SAM" id="MobiDB-lite"/>
    </source>
</evidence>
<evidence type="ECO:0000313" key="3">
    <source>
        <dbReference type="Proteomes" id="UP000784919"/>
    </source>
</evidence>
<feature type="compositionally biased region" description="Basic and acidic residues" evidence="1">
    <location>
        <begin position="101"/>
        <end position="115"/>
    </location>
</feature>
<dbReference type="EMBL" id="SRPS01000013">
    <property type="protein sequence ID" value="KAG5976887.1"/>
    <property type="molecule type" value="Genomic_DNA"/>
</dbReference>
<dbReference type="Proteomes" id="UP000784919">
    <property type="component" value="Unassembled WGS sequence"/>
</dbReference>
<protein>
    <submittedName>
        <fullName evidence="2">Uncharacterized protein</fullName>
    </submittedName>
</protein>
<gene>
    <name evidence="2" type="ORF">E4U56_001133</name>
</gene>
<name>A0A9P7SRM9_9HYPO</name>
<comment type="caution">
    <text evidence="2">The sequence shown here is derived from an EMBL/GenBank/DDBJ whole genome shotgun (WGS) entry which is preliminary data.</text>
</comment>
<accession>A0A9P7SRM9</accession>
<proteinExistence type="predicted"/>
<feature type="region of interest" description="Disordered" evidence="1">
    <location>
        <begin position="93"/>
        <end position="115"/>
    </location>
</feature>
<reference evidence="2" key="1">
    <citation type="journal article" date="2020" name="bioRxiv">
        <title>Whole genome comparisons of ergot fungi reveals the divergence and evolution of species within the genus Claviceps are the result of varying mechanisms driving genome evolution and host range expansion.</title>
        <authorList>
            <person name="Wyka S.A."/>
            <person name="Mondo S.J."/>
            <person name="Liu M."/>
            <person name="Dettman J."/>
            <person name="Nalam V."/>
            <person name="Broders K.D."/>
        </authorList>
    </citation>
    <scope>NUCLEOTIDE SEQUENCE</scope>
    <source>
        <strain evidence="2">CCC 1102</strain>
    </source>
</reference>
<evidence type="ECO:0000313" key="2">
    <source>
        <dbReference type="EMBL" id="KAG5976887.1"/>
    </source>
</evidence>
<organism evidence="2 3">
    <name type="scientific">Claviceps arundinis</name>
    <dbReference type="NCBI Taxonomy" id="1623583"/>
    <lineage>
        <taxon>Eukaryota</taxon>
        <taxon>Fungi</taxon>
        <taxon>Dikarya</taxon>
        <taxon>Ascomycota</taxon>
        <taxon>Pezizomycotina</taxon>
        <taxon>Sordariomycetes</taxon>
        <taxon>Hypocreomycetidae</taxon>
        <taxon>Hypocreales</taxon>
        <taxon>Clavicipitaceae</taxon>
        <taxon>Claviceps</taxon>
    </lineage>
</organism>